<dbReference type="RefSeq" id="WP_131607490.1">
    <property type="nucleotide sequence ID" value="NZ_SJSM01000002.1"/>
</dbReference>
<name>A0A4R0NFI7_9SPHI</name>
<comment type="caution">
    <text evidence="1">The sequence shown here is derived from an EMBL/GenBank/DDBJ whole genome shotgun (WGS) entry which is preliminary data.</text>
</comment>
<dbReference type="Gene3D" id="3.40.50.300">
    <property type="entry name" value="P-loop containing nucleotide triphosphate hydrolases"/>
    <property type="match status" value="1"/>
</dbReference>
<accession>A0A4R0NFI7</accession>
<organism evidence="1 2">
    <name type="scientific">Pedobacter hiemivivus</name>
    <dbReference type="NCBI Taxonomy" id="2530454"/>
    <lineage>
        <taxon>Bacteria</taxon>
        <taxon>Pseudomonadati</taxon>
        <taxon>Bacteroidota</taxon>
        <taxon>Sphingobacteriia</taxon>
        <taxon>Sphingobacteriales</taxon>
        <taxon>Sphingobacteriaceae</taxon>
        <taxon>Pedobacter</taxon>
    </lineage>
</organism>
<sequence length="1582" mass="184359">MTEINWNIFKIKFNEKEQSAFERLSYLLFCSEHGIKKGLFGFKNQIGIETEPVLHNEKYIGFQSKYYDSSLANHKIDIIDSLKKAKRENPLLDTIFLYTNQTPSESNKKGVKLPKYLSEIAEIADTVGVNLEWRLPSHFTQQLSLVDNQQIAQHFFSLDQSIVEFTEDLRQHAENILLPIQSSISYGQKQIKIERIDTVKQIEQSDASIQILAGTGGSGKTAVIKDFFKNATSPVYLFKAAEFNINCASLLFRKFGNFNLKDFIEIHETEQTKVMVIDSAEKLSDLDDQTAFLEILSSLISSKWRIIFTTRYSYLEDLKFQFVEVYRLPFSVTVINELDPEELVKIAEENGFTLPSDSKLRTLIRNLFYLNEYLSIAMVEGEISDLTRFKQTLWQKKIQHSSFRKDQIHLQREETFLKLAKLRCETGRFYISGKDLNQTALSHLANDEIIYYDNMQNAFFIAHDIYEEWALERIIEQAYLDRDAHQIFFDKIGQSLAIRRAFRNWISSKLQSDVAQIKSFVTSIFQDETIVGFWKDEVLISTMLSEYSGEFFDFFSEELLKDNKSSLIRLIFLLRTACKAIDPAYTTLLNLQQNSSGAGTYLITTPKGKGWEHAIDFLFNNVAKFNLSELPVILPLLWDWVTDHRTGLSTKKAAQFGLYFYEKYHDEESYARKNDQTLKHLIRIILFGSAEIKQQLQIIVNGLLSSSLNNRHDRYQDILDKILTAQDGGVHMVNSMPESVVQLTNKYWYQPVSERHPFDHGGYGTEQYYLIPSRWHHEYSPASAFQTPVYWILKSDLMAGVRFILDFTKRAVEAYSASEFEDESLKEITVLLEGDKVYKQYISNCLWNMYRGSGSPVAPCMMQSYHMALEKRLLELAKSQDPQVLSGWLWYLLKNSSSASISAIVCSVVLAHPDDYFEIALAMFRNYDFIIHDRWRKGEEHQAKRIYSIGRGMNPKSKIYEDERISTCEDAHRRRSLDDLILNYQFFRNEGVSDEVFDQRQQQIWSTIDEYYQRLKNKELDNYDEESVKLFLASIDRRNMNPSVEDAGDKLIVKFNPKIEPELIEYQNTIAEDSDNLFSYASLKLWASNKLETYIHDTQYPQYEGNPAEALQQVKNLVNDLEDSNEQFWLMNHTIPAFVCCVLVREYVEHIAIEDLQYCKKIILEFAYAPLNEDYRYQISDGVEASVGTLPYLYGLFPAEQSNFDLTLLCLLFDTNSIGNYKRICDYAIEAINGKLSSTSPENALRIFRAYLAFGNKYNLCLEEMREKNRQSYGYGISRSQILDYFLDKHNLDVQAFFNDQYNFPELKEYTDINLLETAFHLVPNDTLEPSYLEFTKKCLPLFSTMLVDDRFSGTEEPKDYMIRLRLFKKLAYFVLHRKIEEIPQYVHPFVDNFVVSEESDKFLQEFIGAEDILRTYDPFWKVWDCFYEEIVSASSRGRVFKSDAVISTYLLAWPWWKETAKSWFSLKDRERRFYLKAVKDMGHHPAVLYSIAKLVNEIAGDFIDDAVVWASNLIESNHNLSTDQLVTNTTYYLEIMVRKFVYLNRTTLKLNPSVRKKVLVVLAFLINKGSENAYLLREDIL</sequence>
<dbReference type="InterPro" id="IPR027417">
    <property type="entry name" value="P-loop_NTPase"/>
</dbReference>
<evidence type="ECO:0000313" key="2">
    <source>
        <dbReference type="Proteomes" id="UP000291117"/>
    </source>
</evidence>
<dbReference type="Proteomes" id="UP000291117">
    <property type="component" value="Unassembled WGS sequence"/>
</dbReference>
<dbReference type="SUPFAM" id="SSF52540">
    <property type="entry name" value="P-loop containing nucleoside triphosphate hydrolases"/>
    <property type="match status" value="1"/>
</dbReference>
<keyword evidence="2" id="KW-1185">Reference proteome</keyword>
<dbReference type="NCBIfam" id="NF041815">
    <property type="entry name" value="Avs4"/>
    <property type="match status" value="1"/>
</dbReference>
<keyword evidence="1" id="KW-0067">ATP-binding</keyword>
<proteinExistence type="predicted"/>
<reference evidence="1 2" key="1">
    <citation type="submission" date="2019-02" db="EMBL/GenBank/DDBJ databases">
        <title>Pedobacter sp. RP-3-8 sp. nov., isolated from Arctic soil.</title>
        <authorList>
            <person name="Dahal R.H."/>
        </authorList>
    </citation>
    <scope>NUCLEOTIDE SEQUENCE [LARGE SCALE GENOMIC DNA]</scope>
    <source>
        <strain evidence="1 2">RP-3-8</strain>
    </source>
</reference>
<evidence type="ECO:0000313" key="1">
    <source>
        <dbReference type="EMBL" id="TCC98507.1"/>
    </source>
</evidence>
<dbReference type="EMBL" id="SJSM01000002">
    <property type="protein sequence ID" value="TCC98507.1"/>
    <property type="molecule type" value="Genomic_DNA"/>
</dbReference>
<gene>
    <name evidence="1" type="ORF">EZ444_04280</name>
</gene>
<protein>
    <submittedName>
        <fullName evidence="1">ATP-binding protein</fullName>
    </submittedName>
</protein>
<dbReference type="OrthoDB" id="779537at2"/>
<dbReference type="GO" id="GO:0005524">
    <property type="term" value="F:ATP binding"/>
    <property type="evidence" value="ECO:0007669"/>
    <property type="project" value="UniProtKB-KW"/>
</dbReference>
<keyword evidence="1" id="KW-0547">Nucleotide-binding</keyword>